<evidence type="ECO:0000313" key="1">
    <source>
        <dbReference type="EMBL" id="MBB3150985.1"/>
    </source>
</evidence>
<protein>
    <submittedName>
        <fullName evidence="1">Uncharacterized protein</fullName>
    </submittedName>
</protein>
<gene>
    <name evidence="1" type="ORF">FHS16_001019</name>
</gene>
<dbReference type="Proteomes" id="UP000518605">
    <property type="component" value="Unassembled WGS sequence"/>
</dbReference>
<dbReference type="EMBL" id="JACHXW010000002">
    <property type="protein sequence ID" value="MBB3150985.1"/>
    <property type="molecule type" value="Genomic_DNA"/>
</dbReference>
<accession>A0A7W5G8S9</accession>
<organism evidence="1 2">
    <name type="scientific">Paenibacillus endophyticus</name>
    <dbReference type="NCBI Taxonomy" id="1294268"/>
    <lineage>
        <taxon>Bacteria</taxon>
        <taxon>Bacillati</taxon>
        <taxon>Bacillota</taxon>
        <taxon>Bacilli</taxon>
        <taxon>Bacillales</taxon>
        <taxon>Paenibacillaceae</taxon>
        <taxon>Paenibacillus</taxon>
    </lineage>
</organism>
<keyword evidence="2" id="KW-1185">Reference proteome</keyword>
<dbReference type="RefSeq" id="WP_281378997.1">
    <property type="nucleotide sequence ID" value="NZ_CBCSLB010000009.1"/>
</dbReference>
<evidence type="ECO:0000313" key="2">
    <source>
        <dbReference type="Proteomes" id="UP000518605"/>
    </source>
</evidence>
<proteinExistence type="predicted"/>
<comment type="caution">
    <text evidence="1">The sequence shown here is derived from an EMBL/GenBank/DDBJ whole genome shotgun (WGS) entry which is preliminary data.</text>
</comment>
<sequence length="43" mass="4689">MTAKNEQPPGKSCRELFVFAFAASPKQACHAKEIDAHACLMNP</sequence>
<name>A0A7W5G8S9_9BACL</name>
<reference evidence="1 2" key="1">
    <citation type="submission" date="2020-08" db="EMBL/GenBank/DDBJ databases">
        <title>Genomic Encyclopedia of Type Strains, Phase III (KMG-III): the genomes of soil and plant-associated and newly described type strains.</title>
        <authorList>
            <person name="Whitman W."/>
        </authorList>
    </citation>
    <scope>NUCLEOTIDE SEQUENCE [LARGE SCALE GENOMIC DNA]</scope>
    <source>
        <strain evidence="1 2">CECT 8234</strain>
    </source>
</reference>
<dbReference type="AlphaFoldDB" id="A0A7W5G8S9"/>